<dbReference type="SMART" id="SM00715">
    <property type="entry name" value="LA"/>
    <property type="match status" value="1"/>
</dbReference>
<gene>
    <name evidence="5" type="ORF">DY000_02009473</name>
</gene>
<dbReference type="EMBL" id="QGKV02000832">
    <property type="protein sequence ID" value="KAF3546436.1"/>
    <property type="molecule type" value="Genomic_DNA"/>
</dbReference>
<dbReference type="SUPFAM" id="SSF46785">
    <property type="entry name" value="Winged helix' DNA-binding domain"/>
    <property type="match status" value="1"/>
</dbReference>
<dbReference type="PROSITE" id="PS50961">
    <property type="entry name" value="HTH_LA"/>
    <property type="match status" value="1"/>
</dbReference>
<reference evidence="5 6" key="1">
    <citation type="journal article" date="2020" name="BMC Genomics">
        <title>Intraspecific diversification of the crop wild relative Brassica cretica Lam. using demographic model selection.</title>
        <authorList>
            <person name="Kioukis A."/>
            <person name="Michalopoulou V.A."/>
            <person name="Briers L."/>
            <person name="Pirintsos S."/>
            <person name="Studholme D.J."/>
            <person name="Pavlidis P."/>
            <person name="Sarris P.F."/>
        </authorList>
    </citation>
    <scope>NUCLEOTIDE SEQUENCE [LARGE SCALE GENOMIC DNA]</scope>
    <source>
        <strain evidence="6">cv. PFS-1207/04</strain>
    </source>
</reference>
<evidence type="ECO:0000256" key="3">
    <source>
        <dbReference type="SAM" id="MobiDB-lite"/>
    </source>
</evidence>
<name>A0ABQ7C416_BRACR</name>
<dbReference type="Gene3D" id="1.10.10.10">
    <property type="entry name" value="Winged helix-like DNA-binding domain superfamily/Winged helix DNA-binding domain"/>
    <property type="match status" value="1"/>
</dbReference>
<dbReference type="PANTHER" id="PTHR22792">
    <property type="entry name" value="LUPUS LA PROTEIN-RELATED"/>
    <property type="match status" value="1"/>
</dbReference>
<dbReference type="InterPro" id="IPR045180">
    <property type="entry name" value="La_dom_prot"/>
</dbReference>
<evidence type="ECO:0000259" key="4">
    <source>
        <dbReference type="PROSITE" id="PS50961"/>
    </source>
</evidence>
<protein>
    <recommendedName>
        <fullName evidence="4">HTH La-type RNA-binding domain-containing protein</fullName>
    </recommendedName>
</protein>
<sequence>MAPILSLTGYLAKKVCRKERDLQGVSEVAVPIRSSAISSVHLDGASSSPAYPVSNGTRILLSVANYHQRYLNKFITYIEFCILSDSYNFAGALVCILPDHWSCNSAVSCLLEAVAKAFFDIMANDAFNGELAPPFYPGMPFVAPLSPGPVFYHVQDPPLNIKLQNQIHYYFSEENLIKDTYLRDQMDDQGFAPLHVIAGFRKVAELTDSIQQIVEALQGSPFVEVQGDRIRKRHNWQHWLIPSPQSVDAVASRVGNLSIGQSSAEPIGGSGSQLQPPEAENKAVADGQPQSSGANPVSNRNGSGGANR</sequence>
<feature type="region of interest" description="Disordered" evidence="3">
    <location>
        <begin position="261"/>
        <end position="308"/>
    </location>
</feature>
<dbReference type="InterPro" id="IPR006630">
    <property type="entry name" value="La_HTH"/>
</dbReference>
<dbReference type="PANTHER" id="PTHR22792:SF132">
    <property type="entry name" value="LA-RELATED PROTEIN 1"/>
    <property type="match status" value="1"/>
</dbReference>
<feature type="compositionally biased region" description="Polar residues" evidence="3">
    <location>
        <begin position="288"/>
        <end position="301"/>
    </location>
</feature>
<accession>A0ABQ7C416</accession>
<dbReference type="CDD" id="cd07323">
    <property type="entry name" value="LAM"/>
    <property type="match status" value="1"/>
</dbReference>
<dbReference type="InterPro" id="IPR036390">
    <property type="entry name" value="WH_DNA-bd_sf"/>
</dbReference>
<proteinExistence type="predicted"/>
<dbReference type="InterPro" id="IPR036388">
    <property type="entry name" value="WH-like_DNA-bd_sf"/>
</dbReference>
<keyword evidence="1 2" id="KW-0694">RNA-binding</keyword>
<dbReference type="Proteomes" id="UP000266723">
    <property type="component" value="Unassembled WGS sequence"/>
</dbReference>
<feature type="domain" description="HTH La-type RNA-binding" evidence="4">
    <location>
        <begin position="153"/>
        <end position="242"/>
    </location>
</feature>
<organism evidence="5 6">
    <name type="scientific">Brassica cretica</name>
    <name type="common">Mustard</name>
    <dbReference type="NCBI Taxonomy" id="69181"/>
    <lineage>
        <taxon>Eukaryota</taxon>
        <taxon>Viridiplantae</taxon>
        <taxon>Streptophyta</taxon>
        <taxon>Embryophyta</taxon>
        <taxon>Tracheophyta</taxon>
        <taxon>Spermatophyta</taxon>
        <taxon>Magnoliopsida</taxon>
        <taxon>eudicotyledons</taxon>
        <taxon>Gunneridae</taxon>
        <taxon>Pentapetalae</taxon>
        <taxon>rosids</taxon>
        <taxon>malvids</taxon>
        <taxon>Brassicales</taxon>
        <taxon>Brassicaceae</taxon>
        <taxon>Brassiceae</taxon>
        <taxon>Brassica</taxon>
    </lineage>
</organism>
<evidence type="ECO:0000256" key="2">
    <source>
        <dbReference type="PROSITE-ProRule" id="PRU00332"/>
    </source>
</evidence>
<evidence type="ECO:0000313" key="6">
    <source>
        <dbReference type="Proteomes" id="UP000266723"/>
    </source>
</evidence>
<comment type="caution">
    <text evidence="5">The sequence shown here is derived from an EMBL/GenBank/DDBJ whole genome shotgun (WGS) entry which is preliminary data.</text>
</comment>
<keyword evidence="6" id="KW-1185">Reference proteome</keyword>
<evidence type="ECO:0000256" key="1">
    <source>
        <dbReference type="ARBA" id="ARBA00022884"/>
    </source>
</evidence>
<dbReference type="Pfam" id="PF05383">
    <property type="entry name" value="La"/>
    <property type="match status" value="1"/>
</dbReference>
<evidence type="ECO:0000313" key="5">
    <source>
        <dbReference type="EMBL" id="KAF3546436.1"/>
    </source>
</evidence>